<name>A0ABP9KAK9_9NOCA</name>
<organism evidence="2 3">
    <name type="scientific">Nocardia callitridis</name>
    <dbReference type="NCBI Taxonomy" id="648753"/>
    <lineage>
        <taxon>Bacteria</taxon>
        <taxon>Bacillati</taxon>
        <taxon>Actinomycetota</taxon>
        <taxon>Actinomycetes</taxon>
        <taxon>Mycobacteriales</taxon>
        <taxon>Nocardiaceae</taxon>
        <taxon>Nocardia</taxon>
    </lineage>
</organism>
<dbReference type="InterPro" id="IPR015897">
    <property type="entry name" value="CHK_kinase-like"/>
</dbReference>
<dbReference type="Pfam" id="PF02958">
    <property type="entry name" value="EcKL"/>
    <property type="match status" value="1"/>
</dbReference>
<dbReference type="InterPro" id="IPR052961">
    <property type="entry name" value="Oxido-Kinase-like_Enzymes"/>
</dbReference>
<dbReference type="Gene3D" id="3.90.1200.10">
    <property type="match status" value="1"/>
</dbReference>
<dbReference type="InterPro" id="IPR011009">
    <property type="entry name" value="Kinase-like_dom_sf"/>
</dbReference>
<dbReference type="SUPFAM" id="SSF56112">
    <property type="entry name" value="Protein kinase-like (PK-like)"/>
    <property type="match status" value="1"/>
</dbReference>
<evidence type="ECO:0000313" key="3">
    <source>
        <dbReference type="Proteomes" id="UP001500603"/>
    </source>
</evidence>
<proteinExistence type="predicted"/>
<dbReference type="EMBL" id="BAABJM010000002">
    <property type="protein sequence ID" value="GAA5054834.1"/>
    <property type="molecule type" value="Genomic_DNA"/>
</dbReference>
<gene>
    <name evidence="2" type="ORF">GCM10023318_30240</name>
</gene>
<reference evidence="3" key="1">
    <citation type="journal article" date="2019" name="Int. J. Syst. Evol. Microbiol.">
        <title>The Global Catalogue of Microorganisms (GCM) 10K type strain sequencing project: providing services to taxonomists for standard genome sequencing and annotation.</title>
        <authorList>
            <consortium name="The Broad Institute Genomics Platform"/>
            <consortium name="The Broad Institute Genome Sequencing Center for Infectious Disease"/>
            <person name="Wu L."/>
            <person name="Ma J."/>
        </authorList>
    </citation>
    <scope>NUCLEOTIDE SEQUENCE [LARGE SCALE GENOMIC DNA]</scope>
    <source>
        <strain evidence="3">JCM 18298</strain>
    </source>
</reference>
<feature type="domain" description="CHK kinase-like" evidence="1">
    <location>
        <begin position="119"/>
        <end position="293"/>
    </location>
</feature>
<dbReference type="Proteomes" id="UP001500603">
    <property type="component" value="Unassembled WGS sequence"/>
</dbReference>
<dbReference type="PANTHER" id="PTHR23020:SF41">
    <property type="entry name" value="AMINOGLYCOSIDE PHOSPHOTRANSFERASE DOMAIN-CONTAINING PROTEIN"/>
    <property type="match status" value="1"/>
</dbReference>
<dbReference type="InterPro" id="IPR004119">
    <property type="entry name" value="EcKL"/>
</dbReference>
<accession>A0ABP9KAK9</accession>
<dbReference type="RefSeq" id="WP_345495973.1">
    <property type="nucleotide sequence ID" value="NZ_BAABJM010000002.1"/>
</dbReference>
<evidence type="ECO:0000313" key="2">
    <source>
        <dbReference type="EMBL" id="GAA5054834.1"/>
    </source>
</evidence>
<keyword evidence="3" id="KW-1185">Reference proteome</keyword>
<comment type="caution">
    <text evidence="2">The sequence shown here is derived from an EMBL/GenBank/DDBJ whole genome shotgun (WGS) entry which is preliminary data.</text>
</comment>
<dbReference type="SMART" id="SM00587">
    <property type="entry name" value="CHK"/>
    <property type="match status" value="1"/>
</dbReference>
<dbReference type="PANTHER" id="PTHR23020">
    <property type="entry name" value="UNCHARACTERIZED NUCLEAR HORMONE RECEPTOR-RELATED"/>
    <property type="match status" value="1"/>
</dbReference>
<protein>
    <submittedName>
        <fullName evidence="2">Phosphotransferase</fullName>
    </submittedName>
</protein>
<sequence length="352" mass="38582">MSAAQNIPTDVAHLTPQWLTQTLREHGHEVVVEHADATLVGSGQMAASYRLSLRYRNPTALPTSMIAKLATGSEEHRRFGSGAFRNEIRFYRDLADTVRAPVPHSHGAVVSESGSEFVLLLEDLAPARQGDQIAGCTVEQARAVAVAAAGLHGPRWNDQTLLDNTLSLPSAEDRELMESVLAPMAEVFCDRLTDRLTDLERSAVAWLVATAGEWLITPVRHFALLHGDLRIDNVMFGQDNAVTLVDWQTITPGNPLRDIAFLLSTSLPTEDRRACERNIVGDYHRALLEHGVRDYSVEECWQDYASSLIQAPLIIVFGCGAAQPTQRGDTMFHTMLTRSATAINDLVPGVLG</sequence>
<evidence type="ECO:0000259" key="1">
    <source>
        <dbReference type="SMART" id="SM00587"/>
    </source>
</evidence>